<dbReference type="GO" id="GO:0042578">
    <property type="term" value="F:phosphoric ester hydrolase activity"/>
    <property type="evidence" value="ECO:0007669"/>
    <property type="project" value="TreeGrafter"/>
</dbReference>
<evidence type="ECO:0000313" key="4">
    <source>
        <dbReference type="EMBL" id="CDT67016.1"/>
    </source>
</evidence>
<dbReference type="GeneID" id="66353414"/>
<organism evidence="3">
    <name type="scientific">Clostridioides difficile</name>
    <name type="common">Peptoclostridium difficile</name>
    <dbReference type="NCBI Taxonomy" id="1496"/>
    <lineage>
        <taxon>Bacteria</taxon>
        <taxon>Bacillati</taxon>
        <taxon>Bacillota</taxon>
        <taxon>Clostridia</taxon>
        <taxon>Peptostreptococcales</taxon>
        <taxon>Peptostreptococcaceae</taxon>
        <taxon>Clostridioides</taxon>
    </lineage>
</organism>
<dbReference type="GO" id="GO:0008270">
    <property type="term" value="F:zinc ion binding"/>
    <property type="evidence" value="ECO:0007669"/>
    <property type="project" value="TreeGrafter"/>
</dbReference>
<dbReference type="AlphaFoldDB" id="A0A069A668"/>
<evidence type="ECO:0000313" key="9">
    <source>
        <dbReference type="Proteomes" id="UP000411588"/>
    </source>
</evidence>
<dbReference type="NCBIfam" id="NF006702">
    <property type="entry name" value="PRK09248.1"/>
    <property type="match status" value="1"/>
</dbReference>
<dbReference type="EMBL" id="CAADAN010000006">
    <property type="protein sequence ID" value="VFD32248.1"/>
    <property type="molecule type" value="Genomic_DNA"/>
</dbReference>
<evidence type="ECO:0000313" key="6">
    <source>
        <dbReference type="EMBL" id="SJS02740.1"/>
    </source>
</evidence>
<dbReference type="SUPFAM" id="SSF89550">
    <property type="entry name" value="PHP domain-like"/>
    <property type="match status" value="1"/>
</dbReference>
<dbReference type="EMBL" id="FUPS01000003">
    <property type="protein sequence ID" value="SJS02740.1"/>
    <property type="molecule type" value="Genomic_DNA"/>
</dbReference>
<reference evidence="3" key="1">
    <citation type="submission" date="2014-07" db="EMBL/GenBank/DDBJ databases">
        <authorList>
            <person name="Monot Marc"/>
        </authorList>
    </citation>
    <scope>NUCLEOTIDE SEQUENCE</scope>
    <source>
        <strain evidence="4">7032989</strain>
        <strain evidence="3">7032994</strain>
    </source>
</reference>
<dbReference type="Proteomes" id="UP000189137">
    <property type="component" value="Unassembled WGS sequence"/>
</dbReference>
<dbReference type="EMBL" id="DAEPXK010000036">
    <property type="protein sequence ID" value="HBH1543364.1"/>
    <property type="molecule type" value="Genomic_DNA"/>
</dbReference>
<dbReference type="RefSeq" id="WP_009895939.1">
    <property type="nucleotide sequence ID" value="NZ_AP031492.1"/>
</dbReference>
<dbReference type="EMBL" id="LK933327">
    <property type="protein sequence ID" value="CDT67016.1"/>
    <property type="molecule type" value="Genomic_DNA"/>
</dbReference>
<feature type="domain" description="Polymerase/histidinol phosphatase N-terminal" evidence="1">
    <location>
        <begin position="6"/>
        <end position="80"/>
    </location>
</feature>
<sequence>MKKSIMDVHCHTLISGHAHSTFKENVEEASKKNIKYLGISDHGPNMPGGPHPFYFYNLHLLPREVQGVKILRGIEGNIMDYNGNLDVQEDMLQHLDYIIASLHRPCIASGTKEENTNAILKVMDKPKVKIIGHPDDSRYPLDYEPIVKKAKDKNILLEINNSSLSSNSHRTGTWENVSHMLTLCKTYGARVILGTDSHICYSIGEFENAEKVLEAVDFPDELVINYHEDEIIEFFDINF</sequence>
<dbReference type="Pfam" id="PF02811">
    <property type="entry name" value="PHP"/>
    <property type="match status" value="1"/>
</dbReference>
<dbReference type="PANTHER" id="PTHR36928:SF1">
    <property type="entry name" value="PHOSPHATASE YCDX-RELATED"/>
    <property type="match status" value="1"/>
</dbReference>
<dbReference type="SMART" id="SM00481">
    <property type="entry name" value="POLIIIAc"/>
    <property type="match status" value="1"/>
</dbReference>
<keyword evidence="3" id="KW-0378">Hydrolase</keyword>
<dbReference type="KEGG" id="pdf:CD630DERM_09870"/>
<gene>
    <name evidence="6" type="primary">ycdX_1</name>
    <name evidence="4" type="ORF">BN1095_630037</name>
    <name evidence="2" type="ORF">BN1096_340034</name>
    <name evidence="3" type="ORF">BN1097_350038</name>
    <name evidence="5" type="ORF">KRM00_002891</name>
    <name evidence="7" type="ORF">SAMEA1402399_01947</name>
    <name evidence="6" type="ORF">SAMEA3375112_01000</name>
</gene>
<protein>
    <submittedName>
        <fullName evidence="2 7">Hydrolase</fullName>
    </submittedName>
    <submittedName>
        <fullName evidence="5 6">Phosphatase</fullName>
        <ecNumber evidence="3 6">3.1.3.-</ecNumber>
    </submittedName>
    <submittedName>
        <fullName evidence="3">Putative phosphatase NT01CX_1282</fullName>
    </submittedName>
</protein>
<evidence type="ECO:0000259" key="1">
    <source>
        <dbReference type="SMART" id="SM00481"/>
    </source>
</evidence>
<dbReference type="EMBL" id="LK932485">
    <property type="protein sequence ID" value="CDS84439.1"/>
    <property type="molecule type" value="Genomic_DNA"/>
</dbReference>
<dbReference type="Proteomes" id="UP000411588">
    <property type="component" value="Unassembled WGS sequence"/>
</dbReference>
<evidence type="ECO:0000313" key="2">
    <source>
        <dbReference type="EMBL" id="CDS84439.1"/>
    </source>
</evidence>
<dbReference type="InterPro" id="IPR016195">
    <property type="entry name" value="Pol/histidinol_Pase-like"/>
</dbReference>
<reference evidence="5" key="4">
    <citation type="submission" date="2021-06" db="EMBL/GenBank/DDBJ databases">
        <authorList>
            <consortium name="NCBI Pathogen Detection Project"/>
        </authorList>
    </citation>
    <scope>NUCLEOTIDE SEQUENCE</scope>
    <source>
        <strain evidence="5">HN1000</strain>
    </source>
</reference>
<evidence type="ECO:0000313" key="5">
    <source>
        <dbReference type="EMBL" id="HBH1543364.1"/>
    </source>
</evidence>
<evidence type="ECO:0000313" key="3">
    <source>
        <dbReference type="EMBL" id="CDS84883.1"/>
    </source>
</evidence>
<dbReference type="EMBL" id="LK932371">
    <property type="protein sequence ID" value="CDS84883.1"/>
    <property type="molecule type" value="Genomic_DNA"/>
</dbReference>
<evidence type="ECO:0000313" key="7">
    <source>
        <dbReference type="EMBL" id="VFD32248.1"/>
    </source>
</evidence>
<proteinExistence type="predicted"/>
<dbReference type="CDD" id="cd07437">
    <property type="entry name" value="PHP_HisPPase_Ycdx_like"/>
    <property type="match status" value="1"/>
</dbReference>
<dbReference type="PANTHER" id="PTHR36928">
    <property type="entry name" value="PHOSPHATASE YCDX-RELATED"/>
    <property type="match status" value="1"/>
</dbReference>
<dbReference type="EC" id="3.1.3.-" evidence="3 6"/>
<dbReference type="InterPro" id="IPR004013">
    <property type="entry name" value="PHP_dom"/>
</dbReference>
<reference evidence="5" key="3">
    <citation type="journal article" date="2018" name="Genome Biol.">
        <title>SKESA: strategic k-mer extension for scrupulous assemblies.</title>
        <authorList>
            <person name="Souvorov A."/>
            <person name="Agarwala R."/>
            <person name="Lipman D.J."/>
        </authorList>
    </citation>
    <scope>NUCLEOTIDE SEQUENCE</scope>
    <source>
        <strain evidence="5">HN1000</strain>
    </source>
</reference>
<evidence type="ECO:0000313" key="8">
    <source>
        <dbReference type="Proteomes" id="UP000189137"/>
    </source>
</evidence>
<dbReference type="GO" id="GO:0005829">
    <property type="term" value="C:cytosol"/>
    <property type="evidence" value="ECO:0007669"/>
    <property type="project" value="TreeGrafter"/>
</dbReference>
<dbReference type="Gene3D" id="3.20.20.140">
    <property type="entry name" value="Metal-dependent hydrolases"/>
    <property type="match status" value="1"/>
</dbReference>
<dbReference type="InterPro" id="IPR003141">
    <property type="entry name" value="Pol/His_phosphatase_N"/>
</dbReference>
<accession>A0A069A668</accession>
<reference evidence="6 8" key="2">
    <citation type="submission" date="2017-02" db="EMBL/GenBank/DDBJ databases">
        <authorList>
            <consortium name="Pathogen Informatics"/>
        </authorList>
    </citation>
    <scope>NUCLEOTIDE SEQUENCE [LARGE SCALE GENOMIC DNA]</scope>
    <source>
        <strain evidence="9">clo34</strain>
        <strain evidence="7">Clo34</strain>
        <strain evidence="6 8">VRECD0157</strain>
    </source>
</reference>
<dbReference type="InterPro" id="IPR050243">
    <property type="entry name" value="PHP_phosphatase"/>
</dbReference>
<dbReference type="Proteomes" id="UP000878956">
    <property type="component" value="Unassembled WGS sequence"/>
</dbReference>
<name>A0A069A668_CLODI</name>
<dbReference type="PATRIC" id="fig|1496.1373.peg.3599"/>